<organism evidence="4 5">
    <name type="scientific">Streptomonospora nanhaiensis</name>
    <dbReference type="NCBI Taxonomy" id="1323731"/>
    <lineage>
        <taxon>Bacteria</taxon>
        <taxon>Bacillati</taxon>
        <taxon>Actinomycetota</taxon>
        <taxon>Actinomycetes</taxon>
        <taxon>Streptosporangiales</taxon>
        <taxon>Nocardiopsidaceae</taxon>
        <taxon>Streptomonospora</taxon>
    </lineage>
</organism>
<accession>A0A853BGC4</accession>
<reference evidence="4 5" key="1">
    <citation type="submission" date="2020-07" db="EMBL/GenBank/DDBJ databases">
        <title>Sequencing the genomes of 1000 actinobacteria strains.</title>
        <authorList>
            <person name="Klenk H.-P."/>
        </authorList>
    </citation>
    <scope>NUCLEOTIDE SEQUENCE [LARGE SCALE GENOMIC DNA]</scope>
    <source>
        <strain evidence="4 5">DSM 45927</strain>
    </source>
</reference>
<comment type="caution">
    <text evidence="4">The sequence shown here is derived from an EMBL/GenBank/DDBJ whole genome shotgun (WGS) entry which is preliminary data.</text>
</comment>
<keyword evidence="5" id="KW-1185">Reference proteome</keyword>
<evidence type="ECO:0000256" key="3">
    <source>
        <dbReference type="SAM" id="MobiDB-lite"/>
    </source>
</evidence>
<dbReference type="InterPro" id="IPR051199">
    <property type="entry name" value="LPS_LOS_Heptosyltrfase"/>
</dbReference>
<dbReference type="EMBL" id="JACCFO010000001">
    <property type="protein sequence ID" value="NYI94080.1"/>
    <property type="molecule type" value="Genomic_DNA"/>
</dbReference>
<evidence type="ECO:0000313" key="5">
    <source>
        <dbReference type="Proteomes" id="UP000575985"/>
    </source>
</evidence>
<sequence length="379" mass="39234">MADIGTTPDGFDGASASGGGSGRLLVMRALGLGDFLTAVPALRALQRAFPGWRRYLAAPPAHADLLDLAGLAGWRIAPGAGTRAPEWAEDAPPDLAVNLHGRGPQSTRALLGLRPGRLWTHAHAEVPESAGGPAWPGGTHETDVWCRLLAWYGIAADPTDLRLPVPADTGVRPGGAGADRPDAVVVHPGAAAESRCWPPERFAAVARHLAARGHEVVVTGGAAEREIARRVAGLAGLGADRVLAGRTTLRRLARTVAGARLVVCGDTGVAHLATGYAAPSVVLFGPVDPALWGPRIDAPRHAVLWRGRTGDPHGAATDPGLLEIGVGEVIAAAEEVLSRCRPYSGTGPAHPPRQRPAAEAQAESPLTGRKSDSRGLPRR</sequence>
<keyword evidence="2 4" id="KW-0808">Transferase</keyword>
<evidence type="ECO:0000256" key="2">
    <source>
        <dbReference type="ARBA" id="ARBA00022679"/>
    </source>
</evidence>
<dbReference type="SUPFAM" id="SSF53756">
    <property type="entry name" value="UDP-Glycosyltransferase/glycogen phosphorylase"/>
    <property type="match status" value="1"/>
</dbReference>
<keyword evidence="1" id="KW-0328">Glycosyltransferase</keyword>
<dbReference type="GO" id="GO:0008713">
    <property type="term" value="F:ADP-heptose-lipopolysaccharide heptosyltransferase activity"/>
    <property type="evidence" value="ECO:0007669"/>
    <property type="project" value="TreeGrafter"/>
</dbReference>
<feature type="compositionally biased region" description="Basic and acidic residues" evidence="3">
    <location>
        <begin position="369"/>
        <end position="379"/>
    </location>
</feature>
<dbReference type="CDD" id="cd03789">
    <property type="entry name" value="GT9_LPS_heptosyltransferase"/>
    <property type="match status" value="1"/>
</dbReference>
<protein>
    <submittedName>
        <fullName evidence="4">ADP-heptose:LPS heptosyltransferase</fullName>
    </submittedName>
</protein>
<name>A0A853BGC4_9ACTN</name>
<dbReference type="AlphaFoldDB" id="A0A853BGC4"/>
<evidence type="ECO:0000313" key="4">
    <source>
        <dbReference type="EMBL" id="NYI94080.1"/>
    </source>
</evidence>
<dbReference type="Pfam" id="PF01075">
    <property type="entry name" value="Glyco_transf_9"/>
    <property type="match status" value="1"/>
</dbReference>
<dbReference type="Proteomes" id="UP000575985">
    <property type="component" value="Unassembled WGS sequence"/>
</dbReference>
<feature type="region of interest" description="Disordered" evidence="3">
    <location>
        <begin position="341"/>
        <end position="379"/>
    </location>
</feature>
<dbReference type="PANTHER" id="PTHR30160:SF1">
    <property type="entry name" value="LIPOPOLYSACCHARIDE 1,2-N-ACETYLGLUCOSAMINETRANSFERASE-RELATED"/>
    <property type="match status" value="1"/>
</dbReference>
<proteinExistence type="predicted"/>
<feature type="compositionally biased region" description="Low complexity" evidence="3">
    <location>
        <begin position="355"/>
        <end position="365"/>
    </location>
</feature>
<evidence type="ECO:0000256" key="1">
    <source>
        <dbReference type="ARBA" id="ARBA00022676"/>
    </source>
</evidence>
<gene>
    <name evidence="4" type="ORF">HNR12_000357</name>
</gene>
<dbReference type="Gene3D" id="3.40.50.2000">
    <property type="entry name" value="Glycogen Phosphorylase B"/>
    <property type="match status" value="2"/>
</dbReference>
<dbReference type="GO" id="GO:0009244">
    <property type="term" value="P:lipopolysaccharide core region biosynthetic process"/>
    <property type="evidence" value="ECO:0007669"/>
    <property type="project" value="TreeGrafter"/>
</dbReference>
<dbReference type="PANTHER" id="PTHR30160">
    <property type="entry name" value="TETRAACYLDISACCHARIDE 4'-KINASE-RELATED"/>
    <property type="match status" value="1"/>
</dbReference>
<dbReference type="InterPro" id="IPR002201">
    <property type="entry name" value="Glyco_trans_9"/>
</dbReference>
<dbReference type="GO" id="GO:0005829">
    <property type="term" value="C:cytosol"/>
    <property type="evidence" value="ECO:0007669"/>
    <property type="project" value="TreeGrafter"/>
</dbReference>
<dbReference type="RefSeq" id="WP_179765798.1">
    <property type="nucleotide sequence ID" value="NZ_JACCFO010000001.1"/>
</dbReference>